<evidence type="ECO:0000313" key="3">
    <source>
        <dbReference type="EMBL" id="MEP1060352.1"/>
    </source>
</evidence>
<dbReference type="PROSITE" id="PS51272">
    <property type="entry name" value="SLH"/>
    <property type="match status" value="1"/>
</dbReference>
<comment type="similarity">
    <text evidence="1">Belongs to the OprB family.</text>
</comment>
<feature type="domain" description="SLH" evidence="2">
    <location>
        <begin position="101"/>
        <end position="165"/>
    </location>
</feature>
<organism evidence="3 4">
    <name type="scientific">Stenomitos frigidus AS-A4</name>
    <dbReference type="NCBI Taxonomy" id="2933935"/>
    <lineage>
        <taxon>Bacteria</taxon>
        <taxon>Bacillati</taxon>
        <taxon>Cyanobacteriota</taxon>
        <taxon>Cyanophyceae</taxon>
        <taxon>Leptolyngbyales</taxon>
        <taxon>Leptolyngbyaceae</taxon>
        <taxon>Stenomitos</taxon>
    </lineage>
</organism>
<keyword evidence="4" id="KW-1185">Reference proteome</keyword>
<dbReference type="InterPro" id="IPR047684">
    <property type="entry name" value="Por_som-like"/>
</dbReference>
<dbReference type="PANTHER" id="PTHR43308:SF1">
    <property type="entry name" value="OUTER MEMBRANE PROTEIN ALPHA"/>
    <property type="match status" value="1"/>
</dbReference>
<dbReference type="Pfam" id="PF00395">
    <property type="entry name" value="SLH"/>
    <property type="match status" value="1"/>
</dbReference>
<dbReference type="PANTHER" id="PTHR43308">
    <property type="entry name" value="OUTER MEMBRANE PROTEIN ALPHA-RELATED"/>
    <property type="match status" value="1"/>
</dbReference>
<dbReference type="Proteomes" id="UP001476950">
    <property type="component" value="Unassembled WGS sequence"/>
</dbReference>
<reference evidence="3 4" key="1">
    <citation type="submission" date="2022-04" db="EMBL/GenBank/DDBJ databases">
        <title>Positive selection, recombination, and allopatry shape intraspecific diversity of widespread and dominant cyanobacteria.</title>
        <authorList>
            <person name="Wei J."/>
            <person name="Shu W."/>
            <person name="Hu C."/>
        </authorList>
    </citation>
    <scope>NUCLEOTIDE SEQUENCE [LARGE SCALE GENOMIC DNA]</scope>
    <source>
        <strain evidence="3 4">AS-A4</strain>
    </source>
</reference>
<dbReference type="RefSeq" id="WP_242033300.1">
    <property type="nucleotide sequence ID" value="NZ_JAMPLM010000017.1"/>
</dbReference>
<evidence type="ECO:0000313" key="4">
    <source>
        <dbReference type="Proteomes" id="UP001476950"/>
    </source>
</evidence>
<dbReference type="NCBIfam" id="NF033921">
    <property type="entry name" value="por_somb"/>
    <property type="match status" value="1"/>
</dbReference>
<name>A0ABV0KM78_9CYAN</name>
<dbReference type="EMBL" id="JAMPLM010000017">
    <property type="protein sequence ID" value="MEP1060352.1"/>
    <property type="molecule type" value="Genomic_DNA"/>
</dbReference>
<accession>A0ABV0KM78</accession>
<comment type="caution">
    <text evidence="3">The sequence shown here is derived from an EMBL/GenBank/DDBJ whole genome shotgun (WGS) entry which is preliminary data.</text>
</comment>
<sequence length="620" mass="66268">MKEMMSKQFWKPLLTTPALLSTAVVISTIASTTSAVKATEKIASETQALTASARSESSALTADASAVTTAQPVASTAPMNQLSVYSAEGKVEPDGVSQVTSVSQLSDVQPTDWAFQALQSLVERYGCIVGYPDRTYRGNRALTRYEFAAGLNACMDRINELIAAGTADLAKKEDLLAIQKLQEEFAAELATLRGRVDAVEARTATLEKQQFSTTTRLVGEAIFTIADAFGDFPQQGGTNTVFNDRIRLNLLTSFTGKDRLRVRLQAGNATRLLSNPSIPNAQNNYQRTNEGNLPYDGGNPAADGTVTDPNNSGNAVALEALDYRFPIGNNIFANVFANGALHHYYADTVNPFFEGNGGGQNALSRFAERNPIYRIGPLGAGVGFNVKFSNNLKLDLGYISNTASNPGPDAGLFNGNYSALAQLVFNTGGFKLGLTYVRGYERNTPGLTAGNNFNLGGTGTTFANLNNNSLLRGRSFPVESNSFGVEASFQPTSSIVVNGWLGYSDANIIGLGDADIWNFAVAVGFPNLGKKGNFLGIVAGAEPTLRGTDFDPVNLSPAFASRSQDFAYHIEVFYKYQLTDNISITPGVIYLPSVNQNAGIPGDNSNADVFIGVLRTTFTF</sequence>
<dbReference type="InterPro" id="IPR007049">
    <property type="entry name" value="Carb-sel_porin_OprB"/>
</dbReference>
<evidence type="ECO:0000259" key="2">
    <source>
        <dbReference type="PROSITE" id="PS51272"/>
    </source>
</evidence>
<protein>
    <submittedName>
        <fullName evidence="3">Iron uptake porin</fullName>
    </submittedName>
</protein>
<evidence type="ECO:0000256" key="1">
    <source>
        <dbReference type="RuleBase" id="RU363072"/>
    </source>
</evidence>
<dbReference type="InterPro" id="IPR001119">
    <property type="entry name" value="SLH_dom"/>
</dbReference>
<proteinExistence type="inferred from homology"/>
<dbReference type="Pfam" id="PF04966">
    <property type="entry name" value="OprB"/>
    <property type="match status" value="1"/>
</dbReference>
<dbReference type="InterPro" id="IPR051465">
    <property type="entry name" value="Cell_Envelope_Struct_Comp"/>
</dbReference>
<gene>
    <name evidence="3" type="ORF">NDI38_18095</name>
</gene>